<feature type="region of interest" description="Disordered" evidence="1">
    <location>
        <begin position="34"/>
        <end position="72"/>
    </location>
</feature>
<evidence type="ECO:0000256" key="1">
    <source>
        <dbReference type="SAM" id="MobiDB-lite"/>
    </source>
</evidence>
<dbReference type="Proteomes" id="UP000712281">
    <property type="component" value="Unassembled WGS sequence"/>
</dbReference>
<evidence type="ECO:0000313" key="2">
    <source>
        <dbReference type="EMBL" id="KAF2609009.1"/>
    </source>
</evidence>
<proteinExistence type="predicted"/>
<accession>A0A8S9LT44</accession>
<dbReference type="AlphaFoldDB" id="A0A8S9LT44"/>
<dbReference type="EMBL" id="QGKW02000276">
    <property type="protein sequence ID" value="KAF2609009.1"/>
    <property type="molecule type" value="Genomic_DNA"/>
</dbReference>
<sequence>MRRNLILSHGSRIAFLGMTMDPMTMEMVPSWQKMWHHQTGDGHGSDDNGDGAELAKDVAPPNSENMKKKARQ</sequence>
<reference evidence="2" key="1">
    <citation type="submission" date="2019-12" db="EMBL/GenBank/DDBJ databases">
        <title>Genome sequencing and annotation of Brassica cretica.</title>
        <authorList>
            <person name="Studholme D.J."/>
            <person name="Sarris P.F."/>
        </authorList>
    </citation>
    <scope>NUCLEOTIDE SEQUENCE</scope>
    <source>
        <strain evidence="2">PFS-001/15</strain>
        <tissue evidence="2">Leaf</tissue>
    </source>
</reference>
<comment type="caution">
    <text evidence="2">The sequence shown here is derived from an EMBL/GenBank/DDBJ whole genome shotgun (WGS) entry which is preliminary data.</text>
</comment>
<evidence type="ECO:0000313" key="3">
    <source>
        <dbReference type="Proteomes" id="UP000712281"/>
    </source>
</evidence>
<organism evidence="2 3">
    <name type="scientific">Brassica cretica</name>
    <name type="common">Mustard</name>
    <dbReference type="NCBI Taxonomy" id="69181"/>
    <lineage>
        <taxon>Eukaryota</taxon>
        <taxon>Viridiplantae</taxon>
        <taxon>Streptophyta</taxon>
        <taxon>Embryophyta</taxon>
        <taxon>Tracheophyta</taxon>
        <taxon>Spermatophyta</taxon>
        <taxon>Magnoliopsida</taxon>
        <taxon>eudicotyledons</taxon>
        <taxon>Gunneridae</taxon>
        <taxon>Pentapetalae</taxon>
        <taxon>rosids</taxon>
        <taxon>malvids</taxon>
        <taxon>Brassicales</taxon>
        <taxon>Brassicaceae</taxon>
        <taxon>Brassiceae</taxon>
        <taxon>Brassica</taxon>
    </lineage>
</organism>
<protein>
    <submittedName>
        <fullName evidence="2">Uncharacterized protein</fullName>
    </submittedName>
</protein>
<gene>
    <name evidence="2" type="ORF">F2Q68_00043180</name>
</gene>
<name>A0A8S9LT44_BRACR</name>